<dbReference type="Proteomes" id="UP000556700">
    <property type="component" value="Unassembled WGS sequence"/>
</dbReference>
<accession>A0A6V6YPI5</accession>
<dbReference type="EMBL" id="CAIJDO010000069">
    <property type="protein sequence ID" value="CAD0001355.1"/>
    <property type="molecule type" value="Genomic_DNA"/>
</dbReference>
<proteinExistence type="predicted"/>
<name>A0A6V6YPI5_9FLAO</name>
<evidence type="ECO:0000313" key="2">
    <source>
        <dbReference type="Proteomes" id="UP000556700"/>
    </source>
</evidence>
<reference evidence="1 2" key="1">
    <citation type="submission" date="2020-06" db="EMBL/GenBank/DDBJ databases">
        <authorList>
            <person name="Criscuolo A."/>
        </authorList>
    </citation>
    <scope>NUCLEOTIDE SEQUENCE [LARGE SCALE GENOMIC DNA]</scope>
    <source>
        <strain evidence="2">CIP 110025</strain>
    </source>
</reference>
<keyword evidence="2" id="KW-1185">Reference proteome</keyword>
<protein>
    <submittedName>
        <fullName evidence="1">Uncharacterized protein</fullName>
    </submittedName>
</protein>
<organism evidence="1 2">
    <name type="scientific">Flavobacterium chungangense</name>
    <dbReference type="NCBI Taxonomy" id="554283"/>
    <lineage>
        <taxon>Bacteria</taxon>
        <taxon>Pseudomonadati</taxon>
        <taxon>Bacteroidota</taxon>
        <taxon>Flavobacteriia</taxon>
        <taxon>Flavobacteriales</taxon>
        <taxon>Flavobacteriaceae</taxon>
        <taxon>Flavobacterium</taxon>
    </lineage>
</organism>
<comment type="caution">
    <text evidence="1">The sequence shown here is derived from an EMBL/GenBank/DDBJ whole genome shotgun (WGS) entry which is preliminary data.</text>
</comment>
<dbReference type="AlphaFoldDB" id="A0A6V6YPI5"/>
<evidence type="ECO:0000313" key="1">
    <source>
        <dbReference type="EMBL" id="CAD0001355.1"/>
    </source>
</evidence>
<gene>
    <name evidence="1" type="ORF">FLACHUCJ7_00502</name>
</gene>
<sequence>MPKSIAESLKFIGEQAFYGKPEIEEKYINNYTKISINNKHGILKIEGCSRPENEMSFNDFLDLYLNALKEIESWINQHSNFKSELNL</sequence>